<comment type="caution">
    <text evidence="2">The sequence shown here is derived from an EMBL/GenBank/DDBJ whole genome shotgun (WGS) entry which is preliminary data.</text>
</comment>
<dbReference type="PROSITE" id="PS50330">
    <property type="entry name" value="UIM"/>
    <property type="match status" value="1"/>
</dbReference>
<accession>A0ABP0JG32</accession>
<proteinExistence type="predicted"/>
<dbReference type="EMBL" id="CAXAMM010007136">
    <property type="protein sequence ID" value="CAK9013378.1"/>
    <property type="molecule type" value="Genomic_DNA"/>
</dbReference>
<dbReference type="InterPro" id="IPR003903">
    <property type="entry name" value="UIM_dom"/>
</dbReference>
<feature type="region of interest" description="Disordered" evidence="1">
    <location>
        <begin position="93"/>
        <end position="119"/>
    </location>
</feature>
<feature type="region of interest" description="Disordered" evidence="1">
    <location>
        <begin position="139"/>
        <end position="163"/>
    </location>
</feature>
<sequence length="330" mass="36528">MAELNLEVLQKRYKWTTPTSEPTVQALKDHIGERSKGDSQLHSYHQKLRFRSEAKALENDDLVPVAPAIVQVLGPGSVVHMFGLFCDRDGKPLPKVPKSSPSTSATPAPRPAPLTVPTYGSGAVGPSYGYGPQAPQDMLMLTNSWSPPYNQPQSQEDHELSEALKASRAAFQADEEAQLRWALEESAMLAEQEQQQREESARLAAQEEEIKKFYMQDMQKKSKAQEGFDSHQATLYHTTVVDREAGTGGREDGAPNNCIGPEVGSEDALTVFFAALNNALQKLLGRPLTSEDRIFHFDPERNRASLELPNLRPPQQLSCAVEMDAEDVQF</sequence>
<organism evidence="2 3">
    <name type="scientific">Durusdinium trenchii</name>
    <dbReference type="NCBI Taxonomy" id="1381693"/>
    <lineage>
        <taxon>Eukaryota</taxon>
        <taxon>Sar</taxon>
        <taxon>Alveolata</taxon>
        <taxon>Dinophyceae</taxon>
        <taxon>Suessiales</taxon>
        <taxon>Symbiodiniaceae</taxon>
        <taxon>Durusdinium</taxon>
    </lineage>
</organism>
<feature type="non-terminal residue" evidence="2">
    <location>
        <position position="330"/>
    </location>
</feature>
<reference evidence="2 3" key="1">
    <citation type="submission" date="2024-02" db="EMBL/GenBank/DDBJ databases">
        <authorList>
            <person name="Chen Y."/>
            <person name="Shah S."/>
            <person name="Dougan E. K."/>
            <person name="Thang M."/>
            <person name="Chan C."/>
        </authorList>
    </citation>
    <scope>NUCLEOTIDE SEQUENCE [LARGE SCALE GENOMIC DNA]</scope>
</reference>
<keyword evidence="3" id="KW-1185">Reference proteome</keyword>
<evidence type="ECO:0000256" key="1">
    <source>
        <dbReference type="SAM" id="MobiDB-lite"/>
    </source>
</evidence>
<dbReference type="Proteomes" id="UP001642464">
    <property type="component" value="Unassembled WGS sequence"/>
</dbReference>
<name>A0ABP0JG32_9DINO</name>
<feature type="compositionally biased region" description="Polar residues" evidence="1">
    <location>
        <begin position="141"/>
        <end position="154"/>
    </location>
</feature>
<evidence type="ECO:0000313" key="2">
    <source>
        <dbReference type="EMBL" id="CAK9013378.1"/>
    </source>
</evidence>
<protein>
    <submittedName>
        <fullName evidence="2">CWF19-like protein 1-like</fullName>
    </submittedName>
</protein>
<gene>
    <name evidence="2" type="ORF">SCF082_LOCUS11904</name>
</gene>
<feature type="compositionally biased region" description="Low complexity" evidence="1">
    <location>
        <begin position="96"/>
        <end position="107"/>
    </location>
</feature>
<evidence type="ECO:0000313" key="3">
    <source>
        <dbReference type="Proteomes" id="UP001642464"/>
    </source>
</evidence>